<name>A0A563VJ22_9CYAN</name>
<comment type="catalytic activity">
    <reaction evidence="7">
        <text>shikimate + ATP = 3-phosphoshikimate + ADP + H(+)</text>
        <dbReference type="Rhea" id="RHEA:13121"/>
        <dbReference type="ChEBI" id="CHEBI:15378"/>
        <dbReference type="ChEBI" id="CHEBI:30616"/>
        <dbReference type="ChEBI" id="CHEBI:36208"/>
        <dbReference type="ChEBI" id="CHEBI:145989"/>
        <dbReference type="ChEBI" id="CHEBI:456216"/>
        <dbReference type="EC" id="2.7.1.71"/>
    </reaction>
</comment>
<keyword evidence="7" id="KW-0963">Cytoplasm</keyword>
<keyword evidence="5 7" id="KW-0067">ATP-binding</keyword>
<evidence type="ECO:0000256" key="2">
    <source>
        <dbReference type="ARBA" id="ARBA00022679"/>
    </source>
</evidence>
<feature type="binding site" evidence="7">
    <location>
        <begin position="17"/>
        <end position="22"/>
    </location>
    <ligand>
        <name>ATP</name>
        <dbReference type="ChEBI" id="CHEBI:30616"/>
    </ligand>
</feature>
<organism evidence="8 9">
    <name type="scientific">Hyella patelloides LEGE 07179</name>
    <dbReference type="NCBI Taxonomy" id="945734"/>
    <lineage>
        <taxon>Bacteria</taxon>
        <taxon>Bacillati</taxon>
        <taxon>Cyanobacteriota</taxon>
        <taxon>Cyanophyceae</taxon>
        <taxon>Pleurocapsales</taxon>
        <taxon>Hyellaceae</taxon>
        <taxon>Hyella</taxon>
    </lineage>
</organism>
<dbReference type="PANTHER" id="PTHR21087:SF16">
    <property type="entry name" value="SHIKIMATE KINASE 1, CHLOROPLASTIC"/>
    <property type="match status" value="1"/>
</dbReference>
<feature type="binding site" evidence="7">
    <location>
        <position position="152"/>
    </location>
    <ligand>
        <name>ATP</name>
        <dbReference type="ChEBI" id="CHEBI:30616"/>
    </ligand>
</feature>
<dbReference type="GO" id="GO:0005829">
    <property type="term" value="C:cytosol"/>
    <property type="evidence" value="ECO:0007669"/>
    <property type="project" value="TreeGrafter"/>
</dbReference>
<feature type="binding site" evidence="7">
    <location>
        <position position="122"/>
    </location>
    <ligand>
        <name>ATP</name>
        <dbReference type="ChEBI" id="CHEBI:30616"/>
    </ligand>
</feature>
<dbReference type="Proteomes" id="UP000320055">
    <property type="component" value="Unassembled WGS sequence"/>
</dbReference>
<dbReference type="EMBL" id="CAACVJ010000003">
    <property type="protein sequence ID" value="VEP11345.1"/>
    <property type="molecule type" value="Genomic_DNA"/>
</dbReference>
<dbReference type="GO" id="GO:0009073">
    <property type="term" value="P:aromatic amino acid family biosynthetic process"/>
    <property type="evidence" value="ECO:0007669"/>
    <property type="project" value="UniProtKB-KW"/>
</dbReference>
<keyword evidence="7" id="KW-0479">Metal-binding</keyword>
<evidence type="ECO:0000256" key="7">
    <source>
        <dbReference type="HAMAP-Rule" id="MF_00109"/>
    </source>
</evidence>
<evidence type="ECO:0000256" key="4">
    <source>
        <dbReference type="ARBA" id="ARBA00022777"/>
    </source>
</evidence>
<dbReference type="Gene3D" id="3.40.50.300">
    <property type="entry name" value="P-loop containing nucleotide triphosphate hydrolases"/>
    <property type="match status" value="1"/>
</dbReference>
<dbReference type="GO" id="GO:0004765">
    <property type="term" value="F:shikimate kinase activity"/>
    <property type="evidence" value="ECO:0007669"/>
    <property type="project" value="UniProtKB-UniRule"/>
</dbReference>
<dbReference type="GO" id="GO:0009423">
    <property type="term" value="P:chorismate biosynthetic process"/>
    <property type="evidence" value="ECO:0007669"/>
    <property type="project" value="UniProtKB-UniRule"/>
</dbReference>
<feature type="binding site" evidence="7">
    <location>
        <position position="39"/>
    </location>
    <ligand>
        <name>substrate</name>
    </ligand>
</feature>
<evidence type="ECO:0000256" key="1">
    <source>
        <dbReference type="ARBA" id="ARBA00022605"/>
    </source>
</evidence>
<evidence type="ECO:0000256" key="6">
    <source>
        <dbReference type="ARBA" id="ARBA00023141"/>
    </source>
</evidence>
<feature type="binding site" evidence="7">
    <location>
        <position position="21"/>
    </location>
    <ligand>
        <name>Mg(2+)</name>
        <dbReference type="ChEBI" id="CHEBI:18420"/>
    </ligand>
</feature>
<dbReference type="GO" id="GO:0000287">
    <property type="term" value="F:magnesium ion binding"/>
    <property type="evidence" value="ECO:0007669"/>
    <property type="project" value="UniProtKB-UniRule"/>
</dbReference>
<evidence type="ECO:0000256" key="3">
    <source>
        <dbReference type="ARBA" id="ARBA00022741"/>
    </source>
</evidence>
<evidence type="ECO:0000313" key="9">
    <source>
        <dbReference type="Proteomes" id="UP000320055"/>
    </source>
</evidence>
<dbReference type="CDD" id="cd00464">
    <property type="entry name" value="SK"/>
    <property type="match status" value="1"/>
</dbReference>
<dbReference type="RefSeq" id="WP_144868636.1">
    <property type="nucleotide sequence ID" value="NZ_LR213856.1"/>
</dbReference>
<dbReference type="PANTHER" id="PTHR21087">
    <property type="entry name" value="SHIKIMATE KINASE"/>
    <property type="match status" value="1"/>
</dbReference>
<feature type="binding site" evidence="7">
    <location>
        <position position="135"/>
    </location>
    <ligand>
        <name>substrate</name>
    </ligand>
</feature>
<gene>
    <name evidence="7 8" type="primary">aroK</name>
    <name evidence="8" type="ORF">H1P_1000016</name>
</gene>
<proteinExistence type="inferred from homology"/>
<feature type="binding site" evidence="7">
    <location>
        <position position="63"/>
    </location>
    <ligand>
        <name>substrate</name>
    </ligand>
</feature>
<dbReference type="PRINTS" id="PR01100">
    <property type="entry name" value="SHIKIMTKNASE"/>
</dbReference>
<dbReference type="Pfam" id="PF01202">
    <property type="entry name" value="SKI"/>
    <property type="match status" value="1"/>
</dbReference>
<dbReference type="OrthoDB" id="9800332at2"/>
<comment type="function">
    <text evidence="7">Catalyzes the specific phosphorylation of the 3-hydroxyl group of shikimic acid using ATP as a cosubstrate.</text>
</comment>
<evidence type="ECO:0000313" key="8">
    <source>
        <dbReference type="EMBL" id="VEP11345.1"/>
    </source>
</evidence>
<keyword evidence="9" id="KW-1185">Reference proteome</keyword>
<comment type="pathway">
    <text evidence="7">Metabolic intermediate biosynthesis; chorismate biosynthesis; chorismate from D-erythrose 4-phosphate and phosphoenolpyruvate: step 5/7.</text>
</comment>
<accession>A0A563VJ22</accession>
<feature type="binding site" evidence="7">
    <location>
        <position position="85"/>
    </location>
    <ligand>
        <name>substrate</name>
    </ligand>
</feature>
<reference evidence="8 9" key="1">
    <citation type="submission" date="2019-01" db="EMBL/GenBank/DDBJ databases">
        <authorList>
            <person name="Brito A."/>
        </authorList>
    </citation>
    <scope>NUCLEOTIDE SEQUENCE [LARGE SCALE GENOMIC DNA]</scope>
    <source>
        <strain evidence="8">1</strain>
    </source>
</reference>
<dbReference type="SUPFAM" id="SSF52540">
    <property type="entry name" value="P-loop containing nucleoside triphosphate hydrolases"/>
    <property type="match status" value="1"/>
</dbReference>
<comment type="cofactor">
    <cofactor evidence="7">
        <name>Mg(2+)</name>
        <dbReference type="ChEBI" id="CHEBI:18420"/>
    </cofactor>
    <text evidence="7">Binds 1 Mg(2+) ion per subunit.</text>
</comment>
<keyword evidence="6 7" id="KW-0057">Aromatic amino acid biosynthesis</keyword>
<dbReference type="GO" id="GO:0008652">
    <property type="term" value="P:amino acid biosynthetic process"/>
    <property type="evidence" value="ECO:0007669"/>
    <property type="project" value="UniProtKB-KW"/>
</dbReference>
<keyword evidence="1 7" id="KW-0028">Amino-acid biosynthesis</keyword>
<keyword evidence="4 7" id="KW-0418">Kinase</keyword>
<dbReference type="AlphaFoldDB" id="A0A563VJ22"/>
<dbReference type="InterPro" id="IPR000623">
    <property type="entry name" value="Shikimate_kinase/TSH1"/>
</dbReference>
<comment type="similarity">
    <text evidence="7">Belongs to the shikimate kinase family.</text>
</comment>
<keyword evidence="7" id="KW-0460">Magnesium</keyword>
<dbReference type="InterPro" id="IPR027417">
    <property type="entry name" value="P-loop_NTPase"/>
</dbReference>
<keyword evidence="2 7" id="KW-0808">Transferase</keyword>
<dbReference type="HAMAP" id="MF_00109">
    <property type="entry name" value="Shikimate_kinase"/>
    <property type="match status" value="1"/>
</dbReference>
<comment type="subcellular location">
    <subcellularLocation>
        <location evidence="7">Cytoplasm</location>
    </subcellularLocation>
</comment>
<sequence length="173" mass="19517">MNQLLQGVDVYLIGIMGAGKSTIGKILARKLNYRFFDTDILIERVAGKKIADIFAAEGEEYFRDLETQILKEVSAYRSSAIATGGGIIQKPINWSYLRQGLIVWLDVDLEILKKRLSKDQNRPLAGKLESLLEKRYPLYSQADMHIKCSSNQTPKQVADSIIARIPAMIMNKK</sequence>
<comment type="subunit">
    <text evidence="7">Monomer.</text>
</comment>
<dbReference type="EC" id="2.7.1.71" evidence="7"/>
<protein>
    <recommendedName>
        <fullName evidence="7">Shikimate kinase</fullName>
        <shortName evidence="7">SK</shortName>
        <ecNumber evidence="7">2.7.1.71</ecNumber>
    </recommendedName>
</protein>
<dbReference type="GO" id="GO:0005524">
    <property type="term" value="F:ATP binding"/>
    <property type="evidence" value="ECO:0007669"/>
    <property type="project" value="UniProtKB-UniRule"/>
</dbReference>
<dbReference type="UniPathway" id="UPA00053">
    <property type="reaction ID" value="UER00088"/>
</dbReference>
<evidence type="ECO:0000256" key="5">
    <source>
        <dbReference type="ARBA" id="ARBA00022840"/>
    </source>
</evidence>
<dbReference type="InterPro" id="IPR031322">
    <property type="entry name" value="Shikimate/glucono_kinase"/>
</dbReference>
<keyword evidence="3 7" id="KW-0547">Nucleotide-binding</keyword>